<protein>
    <recommendedName>
        <fullName evidence="2">Protein SCAR</fullName>
    </recommendedName>
    <alternativeName>
        <fullName evidence="2">Protein WAVE</fullName>
    </alternativeName>
</protein>
<sequence>MPLVRVAVRNEYGLGMAELYKEQVDKEDPKALLDGVAVAGLVGILRQLGDLAEFAAEVFHGLQEQVMNTSSRSHKLMVRAQKIEAAVSPLEKTLLAQRSHIHFAYTTGSQWHAHIQSERNHFIHSDLPLFVMDSYEECRGPPRLHLLDKFDTGGPGSCLKRYSDPNFFKRASAGYDDAYAEKLTRDKKARRRKKKRTWIQNVDGPPHVNHPTSSHSGRMHYASQSLEETSPFQTFSTYDAASKLEMGNHSKSFDSRTVSGYEECVFSPKFDGHEFEDISSPLTMNHSDPIDTSSPYEQSRAVADSIQEPTGARSSGVSWDEKVEIVEPTGQHYRYEETPDVPPNFDPDSLGEATNFKSEYCSNDSTPKSVPGINQLDDIDSETDNYMDALNTIESEPETDLECQTKRELEQFSALSIMAVDESINGLKPQHMNSASSNVDSSFPSQFSTNVASSEDNHNSIPLESDCFVSEKTSIVNPSSSTSECYVKVQSPCDTGKSSVPDSLPSSDLIEGDDINCPNTETVVRNLSSSDSTKPVVQPLKGDMVLSSSIKSEKSPSLPSGVAGINFWTNGGLLGLQPSKPPDFSALDSVHDDSVVPSTQSNIVDGEANASETSIFQNLKLSKQVRSAKLTSFHNDQEDSISIMKTSLRSSQPHSNSMHEFTTTLHNSFSSSQSNNLLTSETGTMVLGTKKQDYLDVEAAKSLESSSRIFEVGNNIFSNGQGKASSFSDDNRLSSSTTGISERQSMNQAFQNFSGRAFIEQFGSGYPFISPSSSPPLENMKISFQPIEGFEMSKLKLKFPDGSGCHESSRDMFPSFQLVPEESISLQDVGSDSDDDTFCESSPHGSEDCLGRYSESDSEEWETRESTRCNDDAIYDAFCENSTESVSSNLDIGKIDDGLVTNISGQNLSNETVMEHTQTDLPSFEILNNSFRKDLHDDFEMMSELDSEFSKDPTPPPPLPPVEWRGMKPNPDMSSEKQVPSFQGPTHEYYNKLSTSTISQQPKPAPFNHENFEAGVCTTNSKHQDGQKLNVQKVANQSINSKVVDEKEDFLQQIRTKSFSLRPTITERPNLAANVPAKVSVTAILEKANAIRQAVASDDDSWSED</sequence>
<gene>
    <name evidence="4" type="ORF">DCAR_0831432</name>
</gene>
<accession>A0AAF0XPL1</accession>
<dbReference type="Gene3D" id="6.10.280.150">
    <property type="match status" value="1"/>
</dbReference>
<feature type="region of interest" description="Disordered" evidence="3">
    <location>
        <begin position="827"/>
        <end position="858"/>
    </location>
</feature>
<reference evidence="4" key="2">
    <citation type="submission" date="2022-03" db="EMBL/GenBank/DDBJ databases">
        <title>Draft title - Genomic analysis of global carrot germplasm unveils the trajectory of domestication and the origin of high carotenoid orange carrot.</title>
        <authorList>
            <person name="Iorizzo M."/>
            <person name="Ellison S."/>
            <person name="Senalik D."/>
            <person name="Macko-Podgorni A."/>
            <person name="Grzebelus D."/>
            <person name="Bostan H."/>
            <person name="Rolling W."/>
            <person name="Curaba J."/>
            <person name="Simon P."/>
        </authorList>
    </citation>
    <scope>NUCLEOTIDE SEQUENCE</scope>
    <source>
        <tissue evidence="4">Leaf</tissue>
    </source>
</reference>
<keyword evidence="2" id="KW-0963">Cytoplasm</keyword>
<feature type="compositionally biased region" description="Basic residues" evidence="3">
    <location>
        <begin position="187"/>
        <end position="197"/>
    </location>
</feature>
<feature type="region of interest" description="Disordered" evidence="3">
    <location>
        <begin position="277"/>
        <end position="318"/>
    </location>
</feature>
<keyword evidence="2" id="KW-0009">Actin-binding</keyword>
<evidence type="ECO:0000256" key="1">
    <source>
        <dbReference type="ARBA" id="ARBA00006993"/>
    </source>
</evidence>
<dbReference type="PANTHER" id="PTHR12902:SF33">
    <property type="entry name" value="PROTEIN SCAR3"/>
    <property type="match status" value="1"/>
</dbReference>
<organism evidence="4 5">
    <name type="scientific">Daucus carota subsp. sativus</name>
    <name type="common">Carrot</name>
    <dbReference type="NCBI Taxonomy" id="79200"/>
    <lineage>
        <taxon>Eukaryota</taxon>
        <taxon>Viridiplantae</taxon>
        <taxon>Streptophyta</taxon>
        <taxon>Embryophyta</taxon>
        <taxon>Tracheophyta</taxon>
        <taxon>Spermatophyta</taxon>
        <taxon>Magnoliopsida</taxon>
        <taxon>eudicotyledons</taxon>
        <taxon>Gunneridae</taxon>
        <taxon>Pentapetalae</taxon>
        <taxon>asterids</taxon>
        <taxon>campanulids</taxon>
        <taxon>Apiales</taxon>
        <taxon>Apiaceae</taxon>
        <taxon>Apioideae</taxon>
        <taxon>Scandiceae</taxon>
        <taxon>Daucinae</taxon>
        <taxon>Daucus</taxon>
        <taxon>Daucus sect. Daucus</taxon>
    </lineage>
</organism>
<evidence type="ECO:0000256" key="3">
    <source>
        <dbReference type="SAM" id="MobiDB-lite"/>
    </source>
</evidence>
<feature type="region of interest" description="Disordered" evidence="3">
    <location>
        <begin position="186"/>
        <end position="218"/>
    </location>
</feature>
<dbReference type="InterPro" id="IPR028288">
    <property type="entry name" value="SCAR/WAVE_fam"/>
</dbReference>
<evidence type="ECO:0000313" key="4">
    <source>
        <dbReference type="EMBL" id="WOH11936.1"/>
    </source>
</evidence>
<dbReference type="AlphaFoldDB" id="A0AAF0XPL1"/>
<comment type="subcellular location">
    <subcellularLocation>
        <location evidence="2">Cytoplasm</location>
        <location evidence="2">Cytoskeleton</location>
    </subcellularLocation>
</comment>
<feature type="compositionally biased region" description="Low complexity" evidence="3">
    <location>
        <begin position="725"/>
        <end position="736"/>
    </location>
</feature>
<dbReference type="Proteomes" id="UP000077755">
    <property type="component" value="Chromosome 8"/>
</dbReference>
<keyword evidence="2" id="KW-0206">Cytoskeleton</keyword>
<dbReference type="Gene3D" id="1.20.5.340">
    <property type="match status" value="1"/>
</dbReference>
<dbReference type="GO" id="GO:0030036">
    <property type="term" value="P:actin cytoskeleton organization"/>
    <property type="evidence" value="ECO:0007669"/>
    <property type="project" value="UniProtKB-UniRule"/>
</dbReference>
<keyword evidence="5" id="KW-1185">Reference proteome</keyword>
<name>A0AAF0XPL1_DAUCS</name>
<evidence type="ECO:0000313" key="5">
    <source>
        <dbReference type="Proteomes" id="UP000077755"/>
    </source>
</evidence>
<feature type="compositionally biased region" description="Polar residues" evidence="3">
    <location>
        <begin position="280"/>
        <end position="297"/>
    </location>
</feature>
<dbReference type="PANTHER" id="PTHR12902">
    <property type="entry name" value="WASP-1"/>
    <property type="match status" value="1"/>
</dbReference>
<feature type="region of interest" description="Disordered" evidence="3">
    <location>
        <begin position="721"/>
        <end position="740"/>
    </location>
</feature>
<dbReference type="GO" id="GO:0005856">
    <property type="term" value="C:cytoskeleton"/>
    <property type="evidence" value="ECO:0007669"/>
    <property type="project" value="UniProtKB-SubCell"/>
</dbReference>
<proteinExistence type="inferred from homology"/>
<reference evidence="4" key="1">
    <citation type="journal article" date="2016" name="Nat. Genet.">
        <title>A high-quality carrot genome assembly provides new insights into carotenoid accumulation and asterid genome evolution.</title>
        <authorList>
            <person name="Iorizzo M."/>
            <person name="Ellison S."/>
            <person name="Senalik D."/>
            <person name="Zeng P."/>
            <person name="Satapoomin P."/>
            <person name="Huang J."/>
            <person name="Bowman M."/>
            <person name="Iovene M."/>
            <person name="Sanseverino W."/>
            <person name="Cavagnaro P."/>
            <person name="Yildiz M."/>
            <person name="Macko-Podgorni A."/>
            <person name="Moranska E."/>
            <person name="Grzebelus E."/>
            <person name="Grzebelus D."/>
            <person name="Ashrafi H."/>
            <person name="Zheng Z."/>
            <person name="Cheng S."/>
            <person name="Spooner D."/>
            <person name="Van Deynze A."/>
            <person name="Simon P."/>
        </authorList>
    </citation>
    <scope>NUCLEOTIDE SEQUENCE</scope>
    <source>
        <tissue evidence="4">Leaf</tissue>
    </source>
</reference>
<dbReference type="GO" id="GO:0071933">
    <property type="term" value="F:Arp2/3 complex binding"/>
    <property type="evidence" value="ECO:0007669"/>
    <property type="project" value="TreeGrafter"/>
</dbReference>
<dbReference type="GO" id="GO:0034237">
    <property type="term" value="F:protein kinase A regulatory subunit binding"/>
    <property type="evidence" value="ECO:0007669"/>
    <property type="project" value="TreeGrafter"/>
</dbReference>
<evidence type="ECO:0000256" key="2">
    <source>
        <dbReference type="RuleBase" id="RU367034"/>
    </source>
</evidence>
<dbReference type="GO" id="GO:0003779">
    <property type="term" value="F:actin binding"/>
    <property type="evidence" value="ECO:0007669"/>
    <property type="project" value="UniProtKB-UniRule"/>
</dbReference>
<comment type="function">
    <text evidence="2">Involved in regulation of actin and microtubule organization. Part of a WAVE complex that activates the Arp2/3 complex.</text>
</comment>
<comment type="similarity">
    <text evidence="1 2">Belongs to the SCAR/WAVE family.</text>
</comment>
<dbReference type="GO" id="GO:2000601">
    <property type="term" value="P:positive regulation of Arp2/3 complex-mediated actin nucleation"/>
    <property type="evidence" value="ECO:0007669"/>
    <property type="project" value="TreeGrafter"/>
</dbReference>
<dbReference type="EMBL" id="CP093350">
    <property type="protein sequence ID" value="WOH11936.1"/>
    <property type="molecule type" value="Genomic_DNA"/>
</dbReference>